<evidence type="ECO:0000256" key="2">
    <source>
        <dbReference type="ARBA" id="ARBA00023445"/>
    </source>
</evidence>
<evidence type="ECO:0000259" key="3">
    <source>
        <dbReference type="Pfam" id="PF01370"/>
    </source>
</evidence>
<gene>
    <name evidence="4" type="ORF">CC86DRAFT_426091</name>
</gene>
<dbReference type="EMBL" id="MU006236">
    <property type="protein sequence ID" value="KAF2821714.1"/>
    <property type="molecule type" value="Genomic_DNA"/>
</dbReference>
<keyword evidence="1" id="KW-0560">Oxidoreductase</keyword>
<dbReference type="Pfam" id="PF01370">
    <property type="entry name" value="Epimerase"/>
    <property type="match status" value="1"/>
</dbReference>
<dbReference type="InterPro" id="IPR050425">
    <property type="entry name" value="NAD(P)_dehydrat-like"/>
</dbReference>
<dbReference type="GO" id="GO:0016616">
    <property type="term" value="F:oxidoreductase activity, acting on the CH-OH group of donors, NAD or NADP as acceptor"/>
    <property type="evidence" value="ECO:0007669"/>
    <property type="project" value="TreeGrafter"/>
</dbReference>
<name>A0A6A6ZMW6_9PLEO</name>
<dbReference type="InterPro" id="IPR036291">
    <property type="entry name" value="NAD(P)-bd_dom_sf"/>
</dbReference>
<feature type="domain" description="NAD-dependent epimerase/dehydratase" evidence="3">
    <location>
        <begin position="8"/>
        <end position="267"/>
    </location>
</feature>
<evidence type="ECO:0000313" key="5">
    <source>
        <dbReference type="Proteomes" id="UP000799424"/>
    </source>
</evidence>
<comment type="similarity">
    <text evidence="2">Belongs to the NAD(P)-dependent epimerase/dehydratase family. Dihydroflavonol-4-reductase subfamily.</text>
</comment>
<sequence length="355" mass="39352">MASSSGTVLLTGANGFVAAHIVQGLIERNYHIVGTVRSEKKAQDVIALHPSWKKHITWVYIADIGARGAYDDVFKTGPFDYIIHNASPVDFTVTDYQGAMVGPAVRGTTALLQTAQRLGGPLLKRVVLSGSTASVFDYFQPLSKAREPYTEADWSDVTVKYAIEKNDVVAAYLASKTLAEQGAWKFMETNKPTFDMIVLNPYVIIGPMLQPVAGPENVPSTNVFPVLNFLNGTYTDISTLGWPAWHFVDVRDVARAHILSMTTSAASNKRILLVSGLVTPQMVINIIRKNFPELHDRVIEGISEKLIPDGVEPTDWDVRRSYEVFGETWKYIELEKTIVDTVRDVLNHEKKWASG</sequence>
<evidence type="ECO:0000313" key="4">
    <source>
        <dbReference type="EMBL" id="KAF2821714.1"/>
    </source>
</evidence>
<reference evidence="4" key="1">
    <citation type="journal article" date="2020" name="Stud. Mycol.">
        <title>101 Dothideomycetes genomes: a test case for predicting lifestyles and emergence of pathogens.</title>
        <authorList>
            <person name="Haridas S."/>
            <person name="Albert R."/>
            <person name="Binder M."/>
            <person name="Bloem J."/>
            <person name="Labutti K."/>
            <person name="Salamov A."/>
            <person name="Andreopoulos B."/>
            <person name="Baker S."/>
            <person name="Barry K."/>
            <person name="Bills G."/>
            <person name="Bluhm B."/>
            <person name="Cannon C."/>
            <person name="Castanera R."/>
            <person name="Culley D."/>
            <person name="Daum C."/>
            <person name="Ezra D."/>
            <person name="Gonzalez J."/>
            <person name="Henrissat B."/>
            <person name="Kuo A."/>
            <person name="Liang C."/>
            <person name="Lipzen A."/>
            <person name="Lutzoni F."/>
            <person name="Magnuson J."/>
            <person name="Mondo S."/>
            <person name="Nolan M."/>
            <person name="Ohm R."/>
            <person name="Pangilinan J."/>
            <person name="Park H.-J."/>
            <person name="Ramirez L."/>
            <person name="Alfaro M."/>
            <person name="Sun H."/>
            <person name="Tritt A."/>
            <person name="Yoshinaga Y."/>
            <person name="Zwiers L.-H."/>
            <person name="Turgeon B."/>
            <person name="Goodwin S."/>
            <person name="Spatafora J."/>
            <person name="Crous P."/>
            <person name="Grigoriev I."/>
        </authorList>
    </citation>
    <scope>NUCLEOTIDE SEQUENCE</scope>
    <source>
        <strain evidence="4">CBS 113818</strain>
    </source>
</reference>
<organism evidence="4 5">
    <name type="scientific">Ophiobolus disseminans</name>
    <dbReference type="NCBI Taxonomy" id="1469910"/>
    <lineage>
        <taxon>Eukaryota</taxon>
        <taxon>Fungi</taxon>
        <taxon>Dikarya</taxon>
        <taxon>Ascomycota</taxon>
        <taxon>Pezizomycotina</taxon>
        <taxon>Dothideomycetes</taxon>
        <taxon>Pleosporomycetidae</taxon>
        <taxon>Pleosporales</taxon>
        <taxon>Pleosporineae</taxon>
        <taxon>Phaeosphaeriaceae</taxon>
        <taxon>Ophiobolus</taxon>
    </lineage>
</organism>
<dbReference type="OrthoDB" id="2735536at2759"/>
<dbReference type="SUPFAM" id="SSF51735">
    <property type="entry name" value="NAD(P)-binding Rossmann-fold domains"/>
    <property type="match status" value="1"/>
</dbReference>
<evidence type="ECO:0000256" key="1">
    <source>
        <dbReference type="ARBA" id="ARBA00023002"/>
    </source>
</evidence>
<dbReference type="InterPro" id="IPR001509">
    <property type="entry name" value="Epimerase_deHydtase"/>
</dbReference>
<keyword evidence="5" id="KW-1185">Reference proteome</keyword>
<protein>
    <submittedName>
        <fullName evidence="4">NAD(P)-binding protein</fullName>
    </submittedName>
</protein>
<proteinExistence type="inferred from homology"/>
<dbReference type="Proteomes" id="UP000799424">
    <property type="component" value="Unassembled WGS sequence"/>
</dbReference>
<dbReference type="PANTHER" id="PTHR10366:SF814">
    <property type="entry name" value="NAD-DEPENDENT EPIMERASE_DEHYDRATASE DOMAIN-CONTAINING PROTEIN"/>
    <property type="match status" value="1"/>
</dbReference>
<dbReference type="Gene3D" id="3.40.50.720">
    <property type="entry name" value="NAD(P)-binding Rossmann-like Domain"/>
    <property type="match status" value="1"/>
</dbReference>
<dbReference type="AlphaFoldDB" id="A0A6A6ZMW6"/>
<accession>A0A6A6ZMW6</accession>
<dbReference type="PANTHER" id="PTHR10366">
    <property type="entry name" value="NAD DEPENDENT EPIMERASE/DEHYDRATASE"/>
    <property type="match status" value="1"/>
</dbReference>